<organism evidence="9 10">
    <name type="scientific">Acanthopleuribacter pedis</name>
    <dbReference type="NCBI Taxonomy" id="442870"/>
    <lineage>
        <taxon>Bacteria</taxon>
        <taxon>Pseudomonadati</taxon>
        <taxon>Acidobacteriota</taxon>
        <taxon>Holophagae</taxon>
        <taxon>Acanthopleuribacterales</taxon>
        <taxon>Acanthopleuribacteraceae</taxon>
        <taxon>Acanthopleuribacter</taxon>
    </lineage>
</organism>
<dbReference type="CDD" id="cd03028">
    <property type="entry name" value="GRX_PICOT_like"/>
    <property type="match status" value="1"/>
</dbReference>
<evidence type="ECO:0000256" key="5">
    <source>
        <dbReference type="ARBA" id="ARBA00023014"/>
    </source>
</evidence>
<dbReference type="InterPro" id="IPR002109">
    <property type="entry name" value="Glutaredoxin"/>
</dbReference>
<comment type="similarity">
    <text evidence="1">Belongs to the glutaredoxin family. Monothiol subfamily.</text>
</comment>
<dbReference type="SUPFAM" id="SSF52833">
    <property type="entry name" value="Thioredoxin-like"/>
    <property type="match status" value="1"/>
</dbReference>
<gene>
    <name evidence="9" type="primary">grxD</name>
    <name evidence="9" type="ORF">J3U88_00395</name>
</gene>
<dbReference type="InterPro" id="IPR033658">
    <property type="entry name" value="GRX_PICOT-like"/>
</dbReference>
<evidence type="ECO:0000259" key="8">
    <source>
        <dbReference type="PROSITE" id="PS50206"/>
    </source>
</evidence>
<evidence type="ECO:0000313" key="10">
    <source>
        <dbReference type="Proteomes" id="UP000664417"/>
    </source>
</evidence>
<dbReference type="PROSITE" id="PS50206">
    <property type="entry name" value="RHODANESE_3"/>
    <property type="match status" value="1"/>
</dbReference>
<dbReference type="FunFam" id="3.40.30.10:FF:000005">
    <property type="entry name" value="Glutaredoxin 5"/>
    <property type="match status" value="1"/>
</dbReference>
<evidence type="ECO:0000256" key="4">
    <source>
        <dbReference type="ARBA" id="ARBA00023004"/>
    </source>
</evidence>
<evidence type="ECO:0000256" key="2">
    <source>
        <dbReference type="ARBA" id="ARBA00022714"/>
    </source>
</evidence>
<dbReference type="InterPro" id="IPR001763">
    <property type="entry name" value="Rhodanese-like_dom"/>
</dbReference>
<dbReference type="Proteomes" id="UP000664417">
    <property type="component" value="Unassembled WGS sequence"/>
</dbReference>
<dbReference type="SMART" id="SM00450">
    <property type="entry name" value="RHOD"/>
    <property type="match status" value="1"/>
</dbReference>
<dbReference type="SUPFAM" id="SSF52821">
    <property type="entry name" value="Rhodanese/Cell cycle control phosphatase"/>
    <property type="match status" value="1"/>
</dbReference>
<dbReference type="InterPro" id="IPR004480">
    <property type="entry name" value="Monothiol_GRX-rel"/>
</dbReference>
<evidence type="ECO:0000256" key="7">
    <source>
        <dbReference type="ARBA" id="ARBA00070454"/>
    </source>
</evidence>
<keyword evidence="4" id="KW-0408">Iron</keyword>
<dbReference type="Pfam" id="PF00581">
    <property type="entry name" value="Rhodanese"/>
    <property type="match status" value="1"/>
</dbReference>
<evidence type="ECO:0000256" key="3">
    <source>
        <dbReference type="ARBA" id="ARBA00022723"/>
    </source>
</evidence>
<name>A0A8J7PYC5_9BACT</name>
<dbReference type="PANTHER" id="PTHR10293">
    <property type="entry name" value="GLUTAREDOXIN FAMILY MEMBER"/>
    <property type="match status" value="1"/>
</dbReference>
<dbReference type="Gene3D" id="3.40.250.10">
    <property type="entry name" value="Rhodanese-like domain"/>
    <property type="match status" value="1"/>
</dbReference>
<dbReference type="GO" id="GO:0051537">
    <property type="term" value="F:2 iron, 2 sulfur cluster binding"/>
    <property type="evidence" value="ECO:0007669"/>
    <property type="project" value="UniProtKB-KW"/>
</dbReference>
<accession>A0A8J7PYC5</accession>
<feature type="domain" description="Rhodanese" evidence="8">
    <location>
        <begin position="132"/>
        <end position="220"/>
    </location>
</feature>
<dbReference type="Gene3D" id="3.40.30.10">
    <property type="entry name" value="Glutaredoxin"/>
    <property type="match status" value="1"/>
</dbReference>
<dbReference type="NCBIfam" id="TIGR00365">
    <property type="entry name" value="Grx4 family monothiol glutaredoxin"/>
    <property type="match status" value="1"/>
</dbReference>
<keyword evidence="10" id="KW-1185">Reference proteome</keyword>
<sequence>MEATLRENISQLVGSAPVYLFMKGNPTFPQCGFSNQVVQILKAYDIEFGHFNVLEDPEVRQGIKEFSEWPTIPQLYINKEFIGGCDIVREAWESGELTEWLQGAFPEKTINAPKPPARPKNITPAEAQGLMGQGGYRFLDVRTHEERDIAKVDGFDLLDQELAQEILNSWDKETPMVFMCHFGGRSSQACEYFAGQGFQQVFNVDGGIDAWSETVDSSVPRY</sequence>
<dbReference type="AlphaFoldDB" id="A0A8J7PYC5"/>
<comment type="caution">
    <text evidence="9">The sequence shown here is derived from an EMBL/GenBank/DDBJ whole genome shotgun (WGS) entry which is preliminary data.</text>
</comment>
<dbReference type="GO" id="GO:0046872">
    <property type="term" value="F:metal ion binding"/>
    <property type="evidence" value="ECO:0007669"/>
    <property type="project" value="UniProtKB-KW"/>
</dbReference>
<keyword evidence="2" id="KW-0001">2Fe-2S</keyword>
<evidence type="ECO:0000256" key="6">
    <source>
        <dbReference type="ARBA" id="ARBA00023284"/>
    </source>
</evidence>
<dbReference type="CDD" id="cd00158">
    <property type="entry name" value="RHOD"/>
    <property type="match status" value="1"/>
</dbReference>
<reference evidence="9" key="1">
    <citation type="submission" date="2021-03" db="EMBL/GenBank/DDBJ databases">
        <authorList>
            <person name="Wang G."/>
        </authorList>
    </citation>
    <scope>NUCLEOTIDE SEQUENCE</scope>
    <source>
        <strain evidence="9">KCTC 12899</strain>
    </source>
</reference>
<dbReference type="InterPro" id="IPR036249">
    <property type="entry name" value="Thioredoxin-like_sf"/>
</dbReference>
<keyword evidence="5" id="KW-0411">Iron-sulfur</keyword>
<dbReference type="EMBL" id="JAFREP010000001">
    <property type="protein sequence ID" value="MBO1316897.1"/>
    <property type="molecule type" value="Genomic_DNA"/>
</dbReference>
<evidence type="ECO:0000313" key="9">
    <source>
        <dbReference type="EMBL" id="MBO1316897.1"/>
    </source>
</evidence>
<dbReference type="PROSITE" id="PS51354">
    <property type="entry name" value="GLUTAREDOXIN_2"/>
    <property type="match status" value="1"/>
</dbReference>
<keyword evidence="3" id="KW-0479">Metal-binding</keyword>
<evidence type="ECO:0000256" key="1">
    <source>
        <dbReference type="ARBA" id="ARBA00009630"/>
    </source>
</evidence>
<dbReference type="Pfam" id="PF00462">
    <property type="entry name" value="Glutaredoxin"/>
    <property type="match status" value="1"/>
</dbReference>
<protein>
    <recommendedName>
        <fullName evidence="7">Probable monothiol glutaredoxin 2</fullName>
    </recommendedName>
</protein>
<dbReference type="InterPro" id="IPR036873">
    <property type="entry name" value="Rhodanese-like_dom_sf"/>
</dbReference>
<proteinExistence type="inferred from homology"/>
<keyword evidence="6" id="KW-0676">Redox-active center</keyword>
<dbReference type="PANTHER" id="PTHR10293:SF16">
    <property type="entry name" value="GLUTAREDOXIN-RELATED PROTEIN 5, MITOCHONDRIAL"/>
    <property type="match status" value="1"/>
</dbReference>